<evidence type="ECO:0000259" key="6">
    <source>
        <dbReference type="PROSITE" id="PS52015"/>
    </source>
</evidence>
<feature type="domain" description="TonB C-terminal" evidence="6">
    <location>
        <begin position="191"/>
        <end position="288"/>
    </location>
</feature>
<comment type="caution">
    <text evidence="7">The sequence shown here is derived from an EMBL/GenBank/DDBJ whole genome shotgun (WGS) entry which is preliminary data.</text>
</comment>
<keyword evidence="3" id="KW-1133">Transmembrane helix</keyword>
<feature type="region of interest" description="Disordered" evidence="5">
    <location>
        <begin position="84"/>
        <end position="118"/>
    </location>
</feature>
<dbReference type="Proteomes" id="UP001139353">
    <property type="component" value="Unassembled WGS sequence"/>
</dbReference>
<dbReference type="Pfam" id="PF03544">
    <property type="entry name" value="TonB_C"/>
    <property type="match status" value="1"/>
</dbReference>
<evidence type="ECO:0000313" key="8">
    <source>
        <dbReference type="Proteomes" id="UP001139353"/>
    </source>
</evidence>
<proteinExistence type="predicted"/>
<organism evidence="7 8">
    <name type="scientific">Scleromatobacter humisilvae</name>
    <dbReference type="NCBI Taxonomy" id="2897159"/>
    <lineage>
        <taxon>Bacteria</taxon>
        <taxon>Pseudomonadati</taxon>
        <taxon>Pseudomonadota</taxon>
        <taxon>Betaproteobacteria</taxon>
        <taxon>Burkholderiales</taxon>
        <taxon>Sphaerotilaceae</taxon>
        <taxon>Scleromatobacter</taxon>
    </lineage>
</organism>
<feature type="compositionally biased region" description="Low complexity" evidence="5">
    <location>
        <begin position="107"/>
        <end position="118"/>
    </location>
</feature>
<keyword evidence="4" id="KW-0472">Membrane</keyword>
<keyword evidence="8" id="KW-1185">Reference proteome</keyword>
<dbReference type="InterPro" id="IPR006260">
    <property type="entry name" value="TonB/TolA_C"/>
</dbReference>
<protein>
    <submittedName>
        <fullName evidence="7">TonB family protein</fullName>
    </submittedName>
</protein>
<dbReference type="SUPFAM" id="SSF74653">
    <property type="entry name" value="TolA/TonB C-terminal domain"/>
    <property type="match status" value="1"/>
</dbReference>
<evidence type="ECO:0000256" key="3">
    <source>
        <dbReference type="ARBA" id="ARBA00022989"/>
    </source>
</evidence>
<evidence type="ECO:0000256" key="5">
    <source>
        <dbReference type="SAM" id="MobiDB-lite"/>
    </source>
</evidence>
<comment type="subcellular location">
    <subcellularLocation>
        <location evidence="1">Membrane</location>
        <topology evidence="1">Single-pass membrane protein</topology>
    </subcellularLocation>
</comment>
<reference evidence="7" key="1">
    <citation type="submission" date="2021-11" db="EMBL/GenBank/DDBJ databases">
        <title>BS-T2-15 a new species belonging to the Comamonadaceae family isolated from the soil of a French oak forest.</title>
        <authorList>
            <person name="Mieszkin S."/>
            <person name="Alain K."/>
        </authorList>
    </citation>
    <scope>NUCLEOTIDE SEQUENCE</scope>
    <source>
        <strain evidence="7">BS-T2-15</strain>
    </source>
</reference>
<dbReference type="GO" id="GO:0055085">
    <property type="term" value="P:transmembrane transport"/>
    <property type="evidence" value="ECO:0007669"/>
    <property type="project" value="InterPro"/>
</dbReference>
<dbReference type="InterPro" id="IPR037682">
    <property type="entry name" value="TonB_C"/>
</dbReference>
<evidence type="ECO:0000256" key="1">
    <source>
        <dbReference type="ARBA" id="ARBA00004167"/>
    </source>
</evidence>
<dbReference type="AlphaFoldDB" id="A0A9X1YME6"/>
<feature type="region of interest" description="Disordered" evidence="5">
    <location>
        <begin position="132"/>
        <end position="151"/>
    </location>
</feature>
<dbReference type="RefSeq" id="WP_275684545.1">
    <property type="nucleotide sequence ID" value="NZ_JAJLJH010000008.1"/>
</dbReference>
<evidence type="ECO:0000313" key="7">
    <source>
        <dbReference type="EMBL" id="MCK9688452.1"/>
    </source>
</evidence>
<dbReference type="PROSITE" id="PS52015">
    <property type="entry name" value="TONB_CTD"/>
    <property type="match status" value="1"/>
</dbReference>
<sequence>MFAQEPLSVRLRAWRPSVMQLALAISVSLHAAVLGVRFVDPEDFNRVFQDTPLEVVLVNARSTEAPTKAQAIAQANLAGGGEAEVGIATSPLPPSPSELVGDDQSDSSKAIQQQQQEQQQLLSQIRRDIAAMPVPDPRKTSMTQSERQTEELRQQKLRLLAVIEKRINEENARPRRRYISPATREEVYAIYYDKLRHRIEDKGTANFPTLNGHKLYGELTVNLTIDARGRIVESEIIHSSSSRFLDQRALAIANAAAPFGNFSDDMKQKADQIVVTSRFRFTKAEGMQATMTNNGG</sequence>
<dbReference type="Gene3D" id="3.30.1150.10">
    <property type="match status" value="1"/>
</dbReference>
<keyword evidence="2" id="KW-0812">Transmembrane</keyword>
<evidence type="ECO:0000256" key="2">
    <source>
        <dbReference type="ARBA" id="ARBA00022692"/>
    </source>
</evidence>
<evidence type="ECO:0000256" key="4">
    <source>
        <dbReference type="ARBA" id="ARBA00023136"/>
    </source>
</evidence>
<dbReference type="GO" id="GO:0016020">
    <property type="term" value="C:membrane"/>
    <property type="evidence" value="ECO:0007669"/>
    <property type="project" value="UniProtKB-SubCell"/>
</dbReference>
<name>A0A9X1YME6_9BURK</name>
<accession>A0A9X1YME6</accession>
<gene>
    <name evidence="7" type="ORF">LPC04_22310</name>
</gene>
<dbReference type="NCBIfam" id="TIGR01352">
    <property type="entry name" value="tonB_Cterm"/>
    <property type="match status" value="1"/>
</dbReference>
<dbReference type="EMBL" id="JAJLJH010000008">
    <property type="protein sequence ID" value="MCK9688452.1"/>
    <property type="molecule type" value="Genomic_DNA"/>
</dbReference>